<dbReference type="Gene3D" id="3.30.420.10">
    <property type="entry name" value="Ribonuclease H-like superfamily/Ribonuclease H"/>
    <property type="match status" value="1"/>
</dbReference>
<dbReference type="InterPro" id="IPR041605">
    <property type="entry name" value="Exo_C"/>
</dbReference>
<evidence type="ECO:0000313" key="3">
    <source>
        <dbReference type="EMBL" id="MBM9477435.1"/>
    </source>
</evidence>
<dbReference type="InterPro" id="IPR002562">
    <property type="entry name" value="3'-5'_exonuclease_dom"/>
</dbReference>
<dbReference type="GO" id="GO:0006139">
    <property type="term" value="P:nucleobase-containing compound metabolic process"/>
    <property type="evidence" value="ECO:0007669"/>
    <property type="project" value="InterPro"/>
</dbReference>
<dbReference type="InterPro" id="IPR044876">
    <property type="entry name" value="HRDC_dom_sf"/>
</dbReference>
<dbReference type="CDD" id="cd06142">
    <property type="entry name" value="RNaseD_exo"/>
    <property type="match status" value="1"/>
</dbReference>
<evidence type="ECO:0000256" key="1">
    <source>
        <dbReference type="SAM" id="MobiDB-lite"/>
    </source>
</evidence>
<dbReference type="GO" id="GO:0000166">
    <property type="term" value="F:nucleotide binding"/>
    <property type="evidence" value="ECO:0007669"/>
    <property type="project" value="InterPro"/>
</dbReference>
<feature type="compositionally biased region" description="Pro residues" evidence="1">
    <location>
        <begin position="1"/>
        <end position="10"/>
    </location>
</feature>
<dbReference type="InterPro" id="IPR002121">
    <property type="entry name" value="HRDC_dom"/>
</dbReference>
<dbReference type="SMART" id="SM00474">
    <property type="entry name" value="35EXOc"/>
    <property type="match status" value="1"/>
</dbReference>
<dbReference type="AlphaFoldDB" id="A0A939C3A7"/>
<dbReference type="GO" id="GO:0003676">
    <property type="term" value="F:nucleic acid binding"/>
    <property type="evidence" value="ECO:0007669"/>
    <property type="project" value="InterPro"/>
</dbReference>
<dbReference type="InterPro" id="IPR012337">
    <property type="entry name" value="RNaseH-like_sf"/>
</dbReference>
<feature type="domain" description="HRDC" evidence="2">
    <location>
        <begin position="263"/>
        <end position="343"/>
    </location>
</feature>
<evidence type="ECO:0000313" key="4">
    <source>
        <dbReference type="Proteomes" id="UP000663801"/>
    </source>
</evidence>
<dbReference type="PROSITE" id="PS50967">
    <property type="entry name" value="HRDC"/>
    <property type="match status" value="1"/>
</dbReference>
<dbReference type="Proteomes" id="UP000663801">
    <property type="component" value="Unassembled WGS sequence"/>
</dbReference>
<name>A0A939C3A7_9ACTN</name>
<keyword evidence="4" id="KW-1185">Reference proteome</keyword>
<accession>A0A939C3A7</accession>
<dbReference type="Pfam" id="PF01612">
    <property type="entry name" value="DNA_pol_A_exo1"/>
    <property type="match status" value="1"/>
</dbReference>
<dbReference type="SUPFAM" id="SSF47819">
    <property type="entry name" value="HRDC-like"/>
    <property type="match status" value="1"/>
</dbReference>
<dbReference type="Gene3D" id="1.10.150.80">
    <property type="entry name" value="HRDC domain"/>
    <property type="match status" value="2"/>
</dbReference>
<dbReference type="SMART" id="SM00341">
    <property type="entry name" value="HRDC"/>
    <property type="match status" value="1"/>
</dbReference>
<dbReference type="InterPro" id="IPR051086">
    <property type="entry name" value="RNase_D-like"/>
</dbReference>
<dbReference type="PANTHER" id="PTHR47649">
    <property type="entry name" value="RIBONUCLEASE D"/>
    <property type="match status" value="1"/>
</dbReference>
<dbReference type="InterPro" id="IPR010997">
    <property type="entry name" value="HRDC-like_sf"/>
</dbReference>
<dbReference type="EMBL" id="JAERWL010000010">
    <property type="protein sequence ID" value="MBM9477435.1"/>
    <property type="molecule type" value="Genomic_DNA"/>
</dbReference>
<dbReference type="InterPro" id="IPR036397">
    <property type="entry name" value="RNaseH_sf"/>
</dbReference>
<reference evidence="3" key="1">
    <citation type="submission" date="2021-01" db="EMBL/GenBank/DDBJ databases">
        <title>KCTC 19127 draft genome.</title>
        <authorList>
            <person name="An D."/>
        </authorList>
    </citation>
    <scope>NUCLEOTIDE SEQUENCE</scope>
    <source>
        <strain evidence="3">KCTC 19127</strain>
    </source>
</reference>
<dbReference type="Pfam" id="PF00570">
    <property type="entry name" value="HRDC"/>
    <property type="match status" value="1"/>
</dbReference>
<gene>
    <name evidence="3" type="ORF">JL107_13380</name>
</gene>
<feature type="region of interest" description="Disordered" evidence="1">
    <location>
        <begin position="1"/>
        <end position="42"/>
    </location>
</feature>
<dbReference type="PANTHER" id="PTHR47649:SF1">
    <property type="entry name" value="RIBONUCLEASE D"/>
    <property type="match status" value="1"/>
</dbReference>
<dbReference type="Pfam" id="PF18305">
    <property type="entry name" value="DNA_pol_A_exoN"/>
    <property type="match status" value="1"/>
</dbReference>
<proteinExistence type="predicted"/>
<evidence type="ECO:0000259" key="2">
    <source>
        <dbReference type="PROSITE" id="PS50967"/>
    </source>
</evidence>
<dbReference type="SUPFAM" id="SSF53098">
    <property type="entry name" value="Ribonuclease H-like"/>
    <property type="match status" value="1"/>
</dbReference>
<comment type="caution">
    <text evidence="3">The sequence shown here is derived from an EMBL/GenBank/DDBJ whole genome shotgun (WGS) entry which is preliminary data.</text>
</comment>
<sequence length="450" mass="47907">MSVAPTPPIGGAPLTTVDPPHAPFAPEAPDGSGPGVDVPADADAPELIPLLAPRDGDVLPITDPVEVMEWARRLAAGGGPVALDAERASGYRYSARAYLVQLRRDDVGTALFDPAALGDLAVLDDALADAEWVLHAASQDLPCLIELGMRPRTLFDTELAGRLAGLPRVGLGPLVEQMLGLHLRKGHGAADWSTRPLPREWLTYAALDVEVLVELRDAMDALLTRQGKSEWARQEFAAIVAAPPSPPRVDPWRRTSGIHRLHDRRALAVIRELWLARDSLARRRDLAPHRVLPDTAIIAAATAKPTTEAALVALPVFSGRMQRRTSALWAAAVARGLALPEDRLPTVRLVVDGPPAPARWSAKDPVAAARLAAARTRMAALSERVSVPVENLVSPDLLRRVLWSPPDDGDVATALSGLGARPWQVELVSPEVRGALSDAATAPVATPSEG</sequence>
<dbReference type="GO" id="GO:0008408">
    <property type="term" value="F:3'-5' exonuclease activity"/>
    <property type="evidence" value="ECO:0007669"/>
    <property type="project" value="InterPro"/>
</dbReference>
<protein>
    <submittedName>
        <fullName evidence="3">Ribonuclease D</fullName>
    </submittedName>
</protein>
<dbReference type="RefSeq" id="WP_205257540.1">
    <property type="nucleotide sequence ID" value="NZ_BAAAPV010000003.1"/>
</dbReference>
<organism evidence="3 4">
    <name type="scientific">Nakamurella flavida</name>
    <dbReference type="NCBI Taxonomy" id="363630"/>
    <lineage>
        <taxon>Bacteria</taxon>
        <taxon>Bacillati</taxon>
        <taxon>Actinomycetota</taxon>
        <taxon>Actinomycetes</taxon>
        <taxon>Nakamurellales</taxon>
        <taxon>Nakamurellaceae</taxon>
        <taxon>Nakamurella</taxon>
    </lineage>
</organism>